<dbReference type="EMBL" id="JBHSKJ010000004">
    <property type="protein sequence ID" value="MFC5144897.1"/>
    <property type="molecule type" value="Genomic_DNA"/>
</dbReference>
<reference evidence="3" key="1">
    <citation type="journal article" date="2019" name="Int. J. Syst. Evol. Microbiol.">
        <title>The Global Catalogue of Microorganisms (GCM) 10K type strain sequencing project: providing services to taxonomists for standard genome sequencing and annotation.</title>
        <authorList>
            <consortium name="The Broad Institute Genomics Platform"/>
            <consortium name="The Broad Institute Genome Sequencing Center for Infectious Disease"/>
            <person name="Wu L."/>
            <person name="Ma J."/>
        </authorList>
    </citation>
    <scope>NUCLEOTIDE SEQUENCE [LARGE SCALE GENOMIC DNA]</scope>
    <source>
        <strain evidence="3">CGMCC 4.1641</strain>
    </source>
</reference>
<proteinExistence type="predicted"/>
<keyword evidence="1" id="KW-1133">Transmembrane helix</keyword>
<gene>
    <name evidence="2" type="ORF">ACFPP6_09465</name>
</gene>
<feature type="transmembrane region" description="Helical" evidence="1">
    <location>
        <begin position="73"/>
        <end position="94"/>
    </location>
</feature>
<feature type="transmembrane region" description="Helical" evidence="1">
    <location>
        <begin position="49"/>
        <end position="66"/>
    </location>
</feature>
<evidence type="ECO:0000256" key="1">
    <source>
        <dbReference type="SAM" id="Phobius"/>
    </source>
</evidence>
<keyword evidence="3" id="KW-1185">Reference proteome</keyword>
<comment type="caution">
    <text evidence="2">The sequence shown here is derived from an EMBL/GenBank/DDBJ whole genome shotgun (WGS) entry which is preliminary data.</text>
</comment>
<protein>
    <submittedName>
        <fullName evidence="2">Uncharacterized protein</fullName>
    </submittedName>
</protein>
<keyword evidence="1" id="KW-0472">Membrane</keyword>
<evidence type="ECO:0000313" key="2">
    <source>
        <dbReference type="EMBL" id="MFC5144897.1"/>
    </source>
</evidence>
<dbReference type="Proteomes" id="UP001596222">
    <property type="component" value="Unassembled WGS sequence"/>
</dbReference>
<feature type="transmembrane region" description="Helical" evidence="1">
    <location>
        <begin position="172"/>
        <end position="190"/>
    </location>
</feature>
<accession>A0ABV9ZUR3</accession>
<name>A0ABV9ZUR3_9ACTN</name>
<sequence>MAEVDMKKAQGGTVDRGLYLLFTLVVVGLGWIIAAANTGIAYVALGTDLIPIVTGLIGCGVFALVLRVLHCAWWLAFLSFLPAVFVLIGSVQYAPESTLDERGVRETVRISADSGSNRRFTLTGRSGELKQTLNHDGDHPQWKVGDRVEVISDPKGVVPLEAASDVDPDGQFAALVTGVAGWTGIALLAGRRGFVRRRAGQRPAFEDFD</sequence>
<keyword evidence="1" id="KW-0812">Transmembrane</keyword>
<evidence type="ECO:0000313" key="3">
    <source>
        <dbReference type="Proteomes" id="UP001596222"/>
    </source>
</evidence>
<organism evidence="2 3">
    <name type="scientific">Streptomyces aureoversilis</name>
    <dbReference type="NCBI Taxonomy" id="67277"/>
    <lineage>
        <taxon>Bacteria</taxon>
        <taxon>Bacillati</taxon>
        <taxon>Actinomycetota</taxon>
        <taxon>Actinomycetes</taxon>
        <taxon>Kitasatosporales</taxon>
        <taxon>Streptomycetaceae</taxon>
        <taxon>Streptomyces</taxon>
    </lineage>
</organism>
<feature type="transmembrane region" description="Helical" evidence="1">
    <location>
        <begin position="20"/>
        <end position="43"/>
    </location>
</feature>
<dbReference type="RefSeq" id="WP_382039044.1">
    <property type="nucleotide sequence ID" value="NZ_JBHSKJ010000004.1"/>
</dbReference>